<evidence type="ECO:0000256" key="9">
    <source>
        <dbReference type="ARBA" id="ARBA00037917"/>
    </source>
</evidence>
<keyword evidence="14" id="KW-1185">Reference proteome</keyword>
<protein>
    <recommendedName>
        <fullName evidence="7">Hydroxymethylpyrimidine/phosphomethylpyrimidine kinase</fullName>
        <ecNumber evidence="5">2.7.1.49</ecNumber>
        <ecNumber evidence="6">2.7.4.7</ecNumber>
    </recommendedName>
    <alternativeName>
        <fullName evidence="10">Hydroxymethylpyrimidine kinase</fullName>
    </alternativeName>
    <alternativeName>
        <fullName evidence="11">Hydroxymethylpyrimidine phosphate kinase</fullName>
    </alternativeName>
</protein>
<evidence type="ECO:0000256" key="3">
    <source>
        <dbReference type="ARBA" id="ARBA00004769"/>
    </source>
</evidence>
<dbReference type="RefSeq" id="WP_249242479.1">
    <property type="nucleotide sequence ID" value="NZ_CP096649.1"/>
</dbReference>
<comment type="pathway">
    <text evidence="9">Cofactor biosynthesis; thiamine diphosphate biosynthesis; 4-amino-2-methyl-5-diphosphomethylpyrimidine from 5-amino-1-(5-phospho-D-ribosyl)imidazole: step 2/3.</text>
</comment>
<dbReference type="PANTHER" id="PTHR20858:SF17">
    <property type="entry name" value="HYDROXYMETHYLPYRIMIDINE_PHOSPHOMETHYLPYRIMIDINE KINASE THI20-RELATED"/>
    <property type="match status" value="1"/>
</dbReference>
<evidence type="ECO:0000256" key="2">
    <source>
        <dbReference type="ARBA" id="ARBA00000565"/>
    </source>
</evidence>
<keyword evidence="8" id="KW-0784">Thiamine biosynthesis</keyword>
<feature type="domain" description="Pyridoxamine kinase/Phosphomethylpyrimidine kinase" evidence="12">
    <location>
        <begin position="15"/>
        <end position="257"/>
    </location>
</feature>
<comment type="pathway">
    <text evidence="3">Cofactor biosynthesis; thiamine diphosphate biosynthesis; 4-amino-2-methyl-5-diphosphomethylpyrimidine from 5-amino-1-(5-phospho-D-ribosyl)imidazole: step 3/3.</text>
</comment>
<evidence type="ECO:0000256" key="10">
    <source>
        <dbReference type="ARBA" id="ARBA00042102"/>
    </source>
</evidence>
<dbReference type="EC" id="2.7.4.7" evidence="6"/>
<keyword evidence="13" id="KW-0808">Transferase</keyword>
<dbReference type="AlphaFoldDB" id="A0A9E7DJ78"/>
<evidence type="ECO:0000256" key="11">
    <source>
        <dbReference type="ARBA" id="ARBA00043176"/>
    </source>
</evidence>
<evidence type="ECO:0000256" key="1">
    <source>
        <dbReference type="ARBA" id="ARBA00000151"/>
    </source>
</evidence>
<gene>
    <name evidence="13" type="ORF">M1R53_06780</name>
</gene>
<evidence type="ECO:0000256" key="7">
    <source>
        <dbReference type="ARBA" id="ARBA00019161"/>
    </source>
</evidence>
<dbReference type="GO" id="GO:0008972">
    <property type="term" value="F:phosphomethylpyrimidine kinase activity"/>
    <property type="evidence" value="ECO:0007669"/>
    <property type="project" value="UniProtKB-EC"/>
</dbReference>
<reference evidence="13" key="1">
    <citation type="submission" date="2022-04" db="EMBL/GenBank/DDBJ databases">
        <title>Complete genome sequences of Ezakiella coagulans and Fenollaria massiliensis.</title>
        <authorList>
            <person name="France M.T."/>
            <person name="Clifford J."/>
            <person name="Narina S."/>
            <person name="Rutt L."/>
            <person name="Ravel J."/>
        </authorList>
    </citation>
    <scope>NUCLEOTIDE SEQUENCE</scope>
    <source>
        <strain evidence="13">C0061C2</strain>
    </source>
</reference>
<comment type="catalytic activity">
    <reaction evidence="2">
        <text>4-amino-2-methyl-5-(phosphooxymethyl)pyrimidine + ATP = 4-amino-2-methyl-5-(diphosphooxymethyl)pyrimidine + ADP</text>
        <dbReference type="Rhea" id="RHEA:19893"/>
        <dbReference type="ChEBI" id="CHEBI:30616"/>
        <dbReference type="ChEBI" id="CHEBI:57841"/>
        <dbReference type="ChEBI" id="CHEBI:58354"/>
        <dbReference type="ChEBI" id="CHEBI:456216"/>
        <dbReference type="EC" id="2.7.4.7"/>
    </reaction>
</comment>
<evidence type="ECO:0000313" key="13">
    <source>
        <dbReference type="EMBL" id="UQK58940.1"/>
    </source>
</evidence>
<dbReference type="InterPro" id="IPR013749">
    <property type="entry name" value="PM/HMP-P_kinase-1"/>
</dbReference>
<name>A0A9E7DJ78_9FIRM</name>
<dbReference type="EMBL" id="CP096649">
    <property type="protein sequence ID" value="UQK58940.1"/>
    <property type="molecule type" value="Genomic_DNA"/>
</dbReference>
<dbReference type="GO" id="GO:0005829">
    <property type="term" value="C:cytosol"/>
    <property type="evidence" value="ECO:0007669"/>
    <property type="project" value="TreeGrafter"/>
</dbReference>
<evidence type="ECO:0000256" key="4">
    <source>
        <dbReference type="ARBA" id="ARBA00009879"/>
    </source>
</evidence>
<dbReference type="KEGG" id="fms:M1R53_06780"/>
<comment type="similarity">
    <text evidence="4">Belongs to the ThiD family.</text>
</comment>
<dbReference type="CDD" id="cd01169">
    <property type="entry name" value="HMPP_kinase"/>
    <property type="match status" value="1"/>
</dbReference>
<evidence type="ECO:0000256" key="6">
    <source>
        <dbReference type="ARBA" id="ARBA00012963"/>
    </source>
</evidence>
<dbReference type="PANTHER" id="PTHR20858">
    <property type="entry name" value="PHOSPHOMETHYLPYRIMIDINE KINASE"/>
    <property type="match status" value="1"/>
</dbReference>
<dbReference type="Pfam" id="PF08543">
    <property type="entry name" value="Phos_pyr_kin"/>
    <property type="match status" value="1"/>
</dbReference>
<dbReference type="GO" id="GO:0008902">
    <property type="term" value="F:hydroxymethylpyrimidine kinase activity"/>
    <property type="evidence" value="ECO:0007669"/>
    <property type="project" value="UniProtKB-EC"/>
</dbReference>
<comment type="catalytic activity">
    <reaction evidence="1">
        <text>4-amino-5-hydroxymethyl-2-methylpyrimidine + ATP = 4-amino-2-methyl-5-(phosphooxymethyl)pyrimidine + ADP + H(+)</text>
        <dbReference type="Rhea" id="RHEA:23096"/>
        <dbReference type="ChEBI" id="CHEBI:15378"/>
        <dbReference type="ChEBI" id="CHEBI:16892"/>
        <dbReference type="ChEBI" id="CHEBI:30616"/>
        <dbReference type="ChEBI" id="CHEBI:58354"/>
        <dbReference type="ChEBI" id="CHEBI:456216"/>
        <dbReference type="EC" id="2.7.1.49"/>
    </reaction>
</comment>
<proteinExistence type="inferred from homology"/>
<dbReference type="InterPro" id="IPR029056">
    <property type="entry name" value="Ribokinase-like"/>
</dbReference>
<dbReference type="InterPro" id="IPR004399">
    <property type="entry name" value="HMP/HMP-P_kinase_dom"/>
</dbReference>
<dbReference type="Proteomes" id="UP000831151">
    <property type="component" value="Chromosome"/>
</dbReference>
<evidence type="ECO:0000259" key="12">
    <source>
        <dbReference type="Pfam" id="PF08543"/>
    </source>
</evidence>
<evidence type="ECO:0000256" key="5">
    <source>
        <dbReference type="ARBA" id="ARBA00012135"/>
    </source>
</evidence>
<dbReference type="GO" id="GO:0009228">
    <property type="term" value="P:thiamine biosynthetic process"/>
    <property type="evidence" value="ECO:0007669"/>
    <property type="project" value="UniProtKB-KW"/>
</dbReference>
<dbReference type="EC" id="2.7.1.49" evidence="5"/>
<accession>A0A9E7DJ78</accession>
<evidence type="ECO:0000313" key="14">
    <source>
        <dbReference type="Proteomes" id="UP000831151"/>
    </source>
</evidence>
<dbReference type="SUPFAM" id="SSF53613">
    <property type="entry name" value="Ribokinase-like"/>
    <property type="match status" value="1"/>
</dbReference>
<keyword evidence="13" id="KW-0418">Kinase</keyword>
<organism evidence="13 14">
    <name type="scientific">Fenollaria massiliensis</name>
    <dbReference type="NCBI Taxonomy" id="938288"/>
    <lineage>
        <taxon>Bacteria</taxon>
        <taxon>Bacillati</taxon>
        <taxon>Bacillota</taxon>
        <taxon>Clostridia</taxon>
        <taxon>Eubacteriales</taxon>
        <taxon>Fenollaria</taxon>
    </lineage>
</organism>
<dbReference type="Gene3D" id="3.40.1190.20">
    <property type="match status" value="1"/>
</dbReference>
<sequence>MLKEKPVILSISALDSSALRGVEADVKTALKLNTYCTVATTCVTSQNTQRSISRLALSSSMVYDQIKAASEDFRIGCVKVGLISNINQAKAVKDALDKYFNEVPIVLDPVIASKFGHIYTDAETLDYIKENIFDKVTLLTPNMKEAEVLSGLKVTTVMEMMAAAQKLHDKYDTSVLITGGALEGELKDVLVIDGLEKIIDRKRVDRQAFGLGATVSTAIATYLAKGYTMEEAVRFGLEYLTLCLQERINLGRNEGAIWHV</sequence>
<evidence type="ECO:0000256" key="8">
    <source>
        <dbReference type="ARBA" id="ARBA00022977"/>
    </source>
</evidence>